<evidence type="ECO:0000256" key="3">
    <source>
        <dbReference type="ARBA" id="ARBA00024670"/>
    </source>
</evidence>
<dbReference type="InterPro" id="IPR002645">
    <property type="entry name" value="STAS_dom"/>
</dbReference>
<dbReference type="SUPFAM" id="SSF52091">
    <property type="entry name" value="SpoIIaa-like"/>
    <property type="match status" value="1"/>
</dbReference>
<dbReference type="PROSITE" id="PS50801">
    <property type="entry name" value="STAS"/>
    <property type="match status" value="1"/>
</dbReference>
<evidence type="ECO:0000256" key="4">
    <source>
        <dbReference type="RuleBase" id="RU003749"/>
    </source>
</evidence>
<protein>
    <recommendedName>
        <fullName evidence="4">Anti-sigma factor antagonist</fullName>
    </recommendedName>
</protein>
<name>A0A0V8IRN5_9BACL</name>
<dbReference type="PANTHER" id="PTHR33495:SF9">
    <property type="entry name" value="ANTI-SIGMA-B FACTOR ANTAGONIST"/>
    <property type="match status" value="1"/>
</dbReference>
<dbReference type="Pfam" id="PF01740">
    <property type="entry name" value="STAS"/>
    <property type="match status" value="1"/>
</dbReference>
<dbReference type="GO" id="GO:0043856">
    <property type="term" value="F:anti-sigma factor antagonist activity"/>
    <property type="evidence" value="ECO:0007669"/>
    <property type="project" value="InterPro"/>
</dbReference>
<dbReference type="Proteomes" id="UP000054099">
    <property type="component" value="Unassembled WGS sequence"/>
</dbReference>
<reference evidence="6 7" key="1">
    <citation type="journal article" date="2014" name="Antonie Van Leeuwenhoek">
        <title>Fictibacillus enclensis sp. nov., isolated from marine sediment.</title>
        <authorList>
            <person name="Dastager S.G."/>
            <person name="Mawlankar R."/>
            <person name="Srinivasan K."/>
            <person name="Tang S.K."/>
            <person name="Lee J.C."/>
            <person name="Ramana V.V."/>
            <person name="Shouche Y.S."/>
        </authorList>
    </citation>
    <scope>NUCLEOTIDE SEQUENCE [LARGE SCALE GENOMIC DNA]</scope>
    <source>
        <strain evidence="6 7">NIO-1003</strain>
    </source>
</reference>
<keyword evidence="7" id="KW-1185">Reference proteome</keyword>
<feature type="domain" description="STAS" evidence="5">
    <location>
        <begin position="3"/>
        <end position="110"/>
    </location>
</feature>
<dbReference type="EMBL" id="LNQN01000010">
    <property type="protein sequence ID" value="KSU77391.1"/>
    <property type="molecule type" value="Genomic_DNA"/>
</dbReference>
<dbReference type="RefSeq" id="WP_061975886.1">
    <property type="nucleotide sequence ID" value="NZ_FMAV01000008.1"/>
</dbReference>
<dbReference type="InterPro" id="IPR003658">
    <property type="entry name" value="Anti-sigma_ant"/>
</dbReference>
<evidence type="ECO:0000256" key="2">
    <source>
        <dbReference type="ARBA" id="ARBA00022553"/>
    </source>
</evidence>
<organism evidence="6 7">
    <name type="scientific">Fictibacillus enclensis</name>
    <dbReference type="NCBI Taxonomy" id="1017270"/>
    <lineage>
        <taxon>Bacteria</taxon>
        <taxon>Bacillati</taxon>
        <taxon>Bacillota</taxon>
        <taxon>Bacilli</taxon>
        <taxon>Bacillales</taxon>
        <taxon>Fictibacillaceae</taxon>
        <taxon>Fictibacillus</taxon>
    </lineage>
</organism>
<evidence type="ECO:0000313" key="6">
    <source>
        <dbReference type="EMBL" id="KSU77391.1"/>
    </source>
</evidence>
<evidence type="ECO:0000259" key="5">
    <source>
        <dbReference type="PROSITE" id="PS50801"/>
    </source>
</evidence>
<proteinExistence type="inferred from homology"/>
<keyword evidence="2" id="KW-0597">Phosphoprotein</keyword>
<dbReference type="Gene3D" id="3.30.750.24">
    <property type="entry name" value="STAS domain"/>
    <property type="match status" value="1"/>
</dbReference>
<evidence type="ECO:0000256" key="1">
    <source>
        <dbReference type="ARBA" id="ARBA00009013"/>
    </source>
</evidence>
<comment type="similarity">
    <text evidence="1 4">Belongs to the anti-sigma-factor antagonist family.</text>
</comment>
<dbReference type="NCBIfam" id="TIGR00377">
    <property type="entry name" value="ant_ant_sig"/>
    <property type="match status" value="1"/>
</dbReference>
<sequence length="110" mass="12280">MNLQIRHEETNGVHYLTLAGEVDAYTAPKLKEMLVPLTEVKNTQIVIDLANIDYMDSTGLGIFVGALKSTKKNDGTLKLRGMTERVKRLFEITGLTEVMDIDNEVKGEAR</sequence>
<evidence type="ECO:0000313" key="7">
    <source>
        <dbReference type="Proteomes" id="UP000054099"/>
    </source>
</evidence>
<dbReference type="InterPro" id="IPR036513">
    <property type="entry name" value="STAS_dom_sf"/>
</dbReference>
<comment type="function">
    <text evidence="3">Positive regulator of sigma-B activity. Non-phosphorylated RsbV binds to RsbW, preventing its association with sigma-B. When phosphorylated, releases RsbW, which is then free to complex with and inactivate sigma-B.</text>
</comment>
<dbReference type="AlphaFoldDB" id="A0A0V8IRN5"/>
<dbReference type="CDD" id="cd07043">
    <property type="entry name" value="STAS_anti-anti-sigma_factors"/>
    <property type="match status" value="1"/>
</dbReference>
<accession>A0A0V8IRN5</accession>
<comment type="caution">
    <text evidence="6">The sequence shown here is derived from an EMBL/GenBank/DDBJ whole genome shotgun (WGS) entry which is preliminary data.</text>
</comment>
<dbReference type="OrthoDB" id="9793697at2"/>
<gene>
    <name evidence="6" type="ORF">AS030_22260</name>
</gene>
<dbReference type="PANTHER" id="PTHR33495">
    <property type="entry name" value="ANTI-SIGMA FACTOR ANTAGONIST TM_1081-RELATED-RELATED"/>
    <property type="match status" value="1"/>
</dbReference>